<accession>A0A1Y5U0E7</accession>
<evidence type="ECO:0000259" key="7">
    <source>
        <dbReference type="Pfam" id="PF00441"/>
    </source>
</evidence>
<feature type="domain" description="Acyl-CoA dehydrogenase/oxidase N-terminal" evidence="9">
    <location>
        <begin position="76"/>
        <end position="157"/>
    </location>
</feature>
<dbReference type="GO" id="GO:0050660">
    <property type="term" value="F:flavin adenine dinucleotide binding"/>
    <property type="evidence" value="ECO:0007669"/>
    <property type="project" value="InterPro"/>
</dbReference>
<keyword evidence="12" id="KW-1185">Reference proteome</keyword>
<dbReference type="InterPro" id="IPR036250">
    <property type="entry name" value="AcylCo_DH-like_C"/>
</dbReference>
<dbReference type="Gene3D" id="2.40.110.10">
    <property type="entry name" value="Butyryl-CoA Dehydrogenase, subunit A, domain 2"/>
    <property type="match status" value="1"/>
</dbReference>
<dbReference type="Pfam" id="PF12806">
    <property type="entry name" value="Acyl-CoA_dh_C"/>
    <property type="match status" value="1"/>
</dbReference>
<dbReference type="InterPro" id="IPR009100">
    <property type="entry name" value="AcylCoA_DH/oxidase_NM_dom_sf"/>
</dbReference>
<dbReference type="AlphaFoldDB" id="A0A1Y5U0E7"/>
<comment type="cofactor">
    <cofactor evidence="1 6">
        <name>FAD</name>
        <dbReference type="ChEBI" id="CHEBI:57692"/>
    </cofactor>
</comment>
<keyword evidence="4 6" id="KW-0274">FAD</keyword>
<dbReference type="OrthoDB" id="9807883at2"/>
<dbReference type="Pfam" id="PF00441">
    <property type="entry name" value="Acyl-CoA_dh_1"/>
    <property type="match status" value="1"/>
</dbReference>
<dbReference type="InParanoid" id="A0A1Y5U0E7"/>
<dbReference type="Pfam" id="PF02771">
    <property type="entry name" value="Acyl-CoA_dh_N"/>
    <property type="match status" value="1"/>
</dbReference>
<keyword evidence="5 6" id="KW-0560">Oxidoreductase</keyword>
<dbReference type="GO" id="GO:0016627">
    <property type="term" value="F:oxidoreductase activity, acting on the CH-CH group of donors"/>
    <property type="evidence" value="ECO:0007669"/>
    <property type="project" value="InterPro"/>
</dbReference>
<dbReference type="EMBL" id="FWFR01000004">
    <property type="protein sequence ID" value="SLN75488.1"/>
    <property type="molecule type" value="Genomic_DNA"/>
</dbReference>
<dbReference type="SUPFAM" id="SSF47203">
    <property type="entry name" value="Acyl-CoA dehydrogenase C-terminal domain-like"/>
    <property type="match status" value="1"/>
</dbReference>
<dbReference type="Pfam" id="PF02770">
    <property type="entry name" value="Acyl-CoA_dh_M"/>
    <property type="match status" value="1"/>
</dbReference>
<dbReference type="PANTHER" id="PTHR42803">
    <property type="entry name" value="ACYL-COA DEHYDROGENASE"/>
    <property type="match status" value="1"/>
</dbReference>
<evidence type="ECO:0000256" key="5">
    <source>
        <dbReference type="ARBA" id="ARBA00023002"/>
    </source>
</evidence>
<evidence type="ECO:0000256" key="4">
    <source>
        <dbReference type="ARBA" id="ARBA00022827"/>
    </source>
</evidence>
<feature type="domain" description="Acetyl-CoA dehydrogenase-like C-terminal" evidence="10">
    <location>
        <begin position="466"/>
        <end position="591"/>
    </location>
</feature>
<dbReference type="InterPro" id="IPR013786">
    <property type="entry name" value="AcylCoA_DH/ox_N"/>
</dbReference>
<evidence type="ECO:0000259" key="9">
    <source>
        <dbReference type="Pfam" id="PF02771"/>
    </source>
</evidence>
<evidence type="ECO:0000256" key="2">
    <source>
        <dbReference type="ARBA" id="ARBA00009347"/>
    </source>
</evidence>
<evidence type="ECO:0000313" key="12">
    <source>
        <dbReference type="Proteomes" id="UP000193200"/>
    </source>
</evidence>
<dbReference type="InterPro" id="IPR006091">
    <property type="entry name" value="Acyl-CoA_Oxase/DH_mid-dom"/>
</dbReference>
<dbReference type="InterPro" id="IPR052166">
    <property type="entry name" value="Diverse_Acyl-CoA_DH"/>
</dbReference>
<dbReference type="InterPro" id="IPR009075">
    <property type="entry name" value="AcylCo_DH/oxidase_C"/>
</dbReference>
<evidence type="ECO:0000259" key="8">
    <source>
        <dbReference type="Pfam" id="PF02770"/>
    </source>
</evidence>
<sequence length="596" mass="64285">MPEYKAPIADIRFVLEEYLEVSRYAALQGFDGLDADDIAALLEGAARICEGVAQPLNRVGDEVGCRFRDGEVTTPPGFREAYRAFAEGGWIGLALDSRYGGKGLPGVLSEAVYEVLSGANMAFSGYIELSEAVFTAIHAAGSEEQKRLYLGKLSGGEWTGAMHLTEPQAGSDLRLVRTRAEPQADGTYRITGSKTFITNAEHDLAPNIVNLVLARISGAPDGGGGLSLFIVPKYLPDENDEPGERNAVRCLSIEHKMGLRAAPTGVIAYDGATGFLVGEPNRGLAAMFVMVNDARLGVALQGLSIAEAAYQNAAAYAKERLQGRPVAGVPGGNRDAVPIVDHPDVRRMLLVMRSFTEGARALGLWVALQIDLSKRAADPAERARADRLVALLTPVIKAHFTDGGFEVADLAIQCFGGYGYIRETGIEQFLRDVRITRIYEGTNGIQALDLVRRKLTLDDGAALAEFLALVADDIAAARAIPALESEAAAVARALSDAQEAADWMRGRLPEGLLDPAGGATDFLRLFGLLAMGWTWLRVLVITERRSARRPEGDRTMRAKQMTGRFYILRMLPETDMLKRRATMGAADLMALAAEDF</sequence>
<keyword evidence="3 6" id="KW-0285">Flavoprotein</keyword>
<dbReference type="Gene3D" id="1.20.140.10">
    <property type="entry name" value="Butyryl-CoA Dehydrogenase, subunit A, domain 3"/>
    <property type="match status" value="1"/>
</dbReference>
<evidence type="ECO:0000256" key="3">
    <source>
        <dbReference type="ARBA" id="ARBA00022630"/>
    </source>
</evidence>
<name>A0A1Y5U0E7_9PROT</name>
<evidence type="ECO:0000313" key="11">
    <source>
        <dbReference type="EMBL" id="SLN75488.1"/>
    </source>
</evidence>
<reference evidence="11 12" key="1">
    <citation type="submission" date="2017-03" db="EMBL/GenBank/DDBJ databases">
        <authorList>
            <person name="Afonso C.L."/>
            <person name="Miller P.J."/>
            <person name="Scott M.A."/>
            <person name="Spackman E."/>
            <person name="Goraichik I."/>
            <person name="Dimitrov K.M."/>
            <person name="Suarez D.L."/>
            <person name="Swayne D.E."/>
        </authorList>
    </citation>
    <scope>NUCLEOTIDE SEQUENCE [LARGE SCALE GENOMIC DNA]</scope>
    <source>
        <strain evidence="11 12">CECT 7691</strain>
    </source>
</reference>
<dbReference type="InterPro" id="IPR037069">
    <property type="entry name" value="AcylCoA_DH/ox_N_sf"/>
</dbReference>
<dbReference type="InterPro" id="IPR025878">
    <property type="entry name" value="Acyl-CoA_dh-like_C_dom"/>
</dbReference>
<dbReference type="Gene3D" id="1.10.540.10">
    <property type="entry name" value="Acyl-CoA dehydrogenase/oxidase, N-terminal domain"/>
    <property type="match status" value="1"/>
</dbReference>
<dbReference type="PANTHER" id="PTHR42803:SF1">
    <property type="entry name" value="BROAD-SPECIFICITY LINEAR ACYL-COA DEHYDROGENASE FADE5"/>
    <property type="match status" value="1"/>
</dbReference>
<dbReference type="EC" id="1.3.99.-" evidence="11"/>
<feature type="domain" description="Acyl-CoA oxidase/dehydrogenase middle" evidence="8">
    <location>
        <begin position="161"/>
        <end position="270"/>
    </location>
</feature>
<dbReference type="SUPFAM" id="SSF56645">
    <property type="entry name" value="Acyl-CoA dehydrogenase NM domain-like"/>
    <property type="match status" value="1"/>
</dbReference>
<dbReference type="Proteomes" id="UP000193200">
    <property type="component" value="Unassembled WGS sequence"/>
</dbReference>
<evidence type="ECO:0000256" key="6">
    <source>
        <dbReference type="RuleBase" id="RU362125"/>
    </source>
</evidence>
<dbReference type="RefSeq" id="WP_085885216.1">
    <property type="nucleotide sequence ID" value="NZ_FWFR01000004.1"/>
</dbReference>
<gene>
    <name evidence="11" type="primary">mmgC_12</name>
    <name evidence="11" type="ORF">OCH7691_03873</name>
</gene>
<proteinExistence type="inferred from homology"/>
<comment type="similarity">
    <text evidence="2 6">Belongs to the acyl-CoA dehydrogenase family.</text>
</comment>
<protein>
    <submittedName>
        <fullName evidence="11">Acyl-CoA dehydrogenase</fullName>
        <ecNumber evidence="11">1.3.99.-</ecNumber>
    </submittedName>
</protein>
<evidence type="ECO:0000256" key="1">
    <source>
        <dbReference type="ARBA" id="ARBA00001974"/>
    </source>
</evidence>
<evidence type="ECO:0000259" key="10">
    <source>
        <dbReference type="Pfam" id="PF12806"/>
    </source>
</evidence>
<organism evidence="11 12">
    <name type="scientific">Oceanibacterium hippocampi</name>
    <dbReference type="NCBI Taxonomy" id="745714"/>
    <lineage>
        <taxon>Bacteria</taxon>
        <taxon>Pseudomonadati</taxon>
        <taxon>Pseudomonadota</taxon>
        <taxon>Alphaproteobacteria</taxon>
        <taxon>Sneathiellales</taxon>
        <taxon>Sneathiellaceae</taxon>
        <taxon>Oceanibacterium</taxon>
    </lineage>
</organism>
<dbReference type="InterPro" id="IPR046373">
    <property type="entry name" value="Acyl-CoA_Oxase/DH_mid-dom_sf"/>
</dbReference>
<feature type="domain" description="Acyl-CoA dehydrogenase/oxidase C-terminal" evidence="7">
    <location>
        <begin position="281"/>
        <end position="453"/>
    </location>
</feature>